<comment type="function">
    <text evidence="5">Involved in ribosomal large subunit assembly.</text>
</comment>
<evidence type="ECO:0000313" key="7">
    <source>
        <dbReference type="EMBL" id="KAI3891113.1"/>
    </source>
</evidence>
<evidence type="ECO:0000256" key="1">
    <source>
        <dbReference type="ARBA" id="ARBA00004123"/>
    </source>
</evidence>
<sequence length="221" mass="24390">MVLVVTLPPPTTRFPREKPLPMHRPPTAWETFAKTKDKVVYDEQTHSWKRGSKRRTEKKQRVEKNEKNRLGNLKQAAKVGALPSHVQLSATSLPIPGTQSVQKKVGKHELESVAGMAATSTANGGKFDKKLPGEKPPKHPGKFQKFLPVAEGKGMGSLEMQQTGKVLNKLFSMHSPEIRCQICLQFSEGCGGMRPSEQKLAEHSGIVTYTPSVNQIPCGFI</sequence>
<feature type="region of interest" description="Disordered" evidence="6">
    <location>
        <begin position="43"/>
        <end position="68"/>
    </location>
</feature>
<evidence type="ECO:0000313" key="8">
    <source>
        <dbReference type="Proteomes" id="UP001202328"/>
    </source>
</evidence>
<evidence type="ECO:0000256" key="3">
    <source>
        <dbReference type="ARBA" id="ARBA00022517"/>
    </source>
</evidence>
<organism evidence="7 8">
    <name type="scientific">Papaver atlanticum</name>
    <dbReference type="NCBI Taxonomy" id="357466"/>
    <lineage>
        <taxon>Eukaryota</taxon>
        <taxon>Viridiplantae</taxon>
        <taxon>Streptophyta</taxon>
        <taxon>Embryophyta</taxon>
        <taxon>Tracheophyta</taxon>
        <taxon>Spermatophyta</taxon>
        <taxon>Magnoliopsida</taxon>
        <taxon>Ranunculales</taxon>
        <taxon>Papaveraceae</taxon>
        <taxon>Papaveroideae</taxon>
        <taxon>Papaver</taxon>
    </lineage>
</organism>
<accession>A0AAD4XBK3</accession>
<evidence type="ECO:0000256" key="6">
    <source>
        <dbReference type="SAM" id="MobiDB-lite"/>
    </source>
</evidence>
<dbReference type="Proteomes" id="UP001202328">
    <property type="component" value="Unassembled WGS sequence"/>
</dbReference>
<keyword evidence="4 5" id="KW-0539">Nucleus</keyword>
<keyword evidence="8" id="KW-1185">Reference proteome</keyword>
<dbReference type="GO" id="GO:0042254">
    <property type="term" value="P:ribosome biogenesis"/>
    <property type="evidence" value="ECO:0007669"/>
    <property type="project" value="UniProtKB-KW"/>
</dbReference>
<comment type="similarity">
    <text evidence="2 5">Belongs to the RRS1 family.</text>
</comment>
<dbReference type="EMBL" id="JAJJMB010012081">
    <property type="protein sequence ID" value="KAI3891113.1"/>
    <property type="molecule type" value="Genomic_DNA"/>
</dbReference>
<name>A0AAD4XBK3_9MAGN</name>
<feature type="compositionally biased region" description="Basic and acidic residues" evidence="6">
    <location>
        <begin position="59"/>
        <end position="68"/>
    </location>
</feature>
<evidence type="ECO:0000256" key="5">
    <source>
        <dbReference type="RuleBase" id="RU364132"/>
    </source>
</evidence>
<comment type="caution">
    <text evidence="7">The sequence shown here is derived from an EMBL/GenBank/DDBJ whole genome shotgun (WGS) entry which is preliminary data.</text>
</comment>
<dbReference type="Pfam" id="PF04939">
    <property type="entry name" value="RRS1"/>
    <property type="match status" value="1"/>
</dbReference>
<evidence type="ECO:0000256" key="4">
    <source>
        <dbReference type="ARBA" id="ARBA00023242"/>
    </source>
</evidence>
<protein>
    <recommendedName>
        <fullName evidence="5">Ribosome biogenesis regulatory protein</fullName>
    </recommendedName>
</protein>
<keyword evidence="3 5" id="KW-0690">Ribosome biogenesis</keyword>
<gene>
    <name evidence="7" type="ORF">MKW98_007418</name>
</gene>
<evidence type="ECO:0000256" key="2">
    <source>
        <dbReference type="ARBA" id="ARBA00010077"/>
    </source>
</evidence>
<dbReference type="InterPro" id="IPR007023">
    <property type="entry name" value="Ribosom_reg"/>
</dbReference>
<feature type="compositionally biased region" description="Basic residues" evidence="6">
    <location>
        <begin position="47"/>
        <end position="58"/>
    </location>
</feature>
<proteinExistence type="inferred from homology"/>
<feature type="region of interest" description="Disordered" evidence="6">
    <location>
        <begin position="1"/>
        <end position="26"/>
    </location>
</feature>
<dbReference type="AlphaFoldDB" id="A0AAD4XBK3"/>
<dbReference type="GO" id="GO:0005634">
    <property type="term" value="C:nucleus"/>
    <property type="evidence" value="ECO:0007669"/>
    <property type="project" value="UniProtKB-SubCell"/>
</dbReference>
<reference evidence="7" key="1">
    <citation type="submission" date="2022-04" db="EMBL/GenBank/DDBJ databases">
        <title>A functionally conserved STORR gene fusion in Papaver species that diverged 16.8 million years ago.</title>
        <authorList>
            <person name="Catania T."/>
        </authorList>
    </citation>
    <scope>NUCLEOTIDE SEQUENCE</scope>
    <source>
        <strain evidence="7">S-188037</strain>
    </source>
</reference>
<comment type="subcellular location">
    <subcellularLocation>
        <location evidence="1 5">Nucleus</location>
    </subcellularLocation>
</comment>